<keyword evidence="2" id="KW-0812">Transmembrane</keyword>
<gene>
    <name evidence="3" type="ORF">SAMN04487945_0185</name>
</gene>
<keyword evidence="2" id="KW-0472">Membrane</keyword>
<accession>A0A1I0MMX7</accession>
<feature type="transmembrane region" description="Helical" evidence="2">
    <location>
        <begin position="12"/>
        <end position="33"/>
    </location>
</feature>
<dbReference type="RefSeq" id="WP_089667271.1">
    <property type="nucleotide sequence ID" value="NZ_FOJA01000001.1"/>
</dbReference>
<keyword evidence="2" id="KW-1133">Transmembrane helix</keyword>
<dbReference type="Proteomes" id="UP000198518">
    <property type="component" value="Unassembled WGS sequence"/>
</dbReference>
<feature type="region of interest" description="Disordered" evidence="1">
    <location>
        <begin position="57"/>
        <end position="89"/>
    </location>
</feature>
<reference evidence="3 4" key="1">
    <citation type="submission" date="2016-10" db="EMBL/GenBank/DDBJ databases">
        <authorList>
            <person name="de Groot N.N."/>
        </authorList>
    </citation>
    <scope>NUCLEOTIDE SEQUENCE [LARGE SCALE GENOMIC DNA]</scope>
    <source>
        <strain evidence="3 4">CGMCC 1.5337</strain>
    </source>
</reference>
<dbReference type="AlphaFoldDB" id="A0A1I0MMX7"/>
<feature type="transmembrane region" description="Helical" evidence="2">
    <location>
        <begin position="39"/>
        <end position="56"/>
    </location>
</feature>
<protein>
    <submittedName>
        <fullName evidence="3">Uncharacterized protein</fullName>
    </submittedName>
</protein>
<name>A0A1I0MMX7_9EURY</name>
<sequence length="89" mass="9185">MYEPSTRQSQLAALAALSGAMAVALHVLGGAAVEQVTGVSVGVAVVATLAVLYIHGQRRGSGDSKEDADESSERRKQEAEARKSGGDFL</sequence>
<evidence type="ECO:0000256" key="1">
    <source>
        <dbReference type="SAM" id="MobiDB-lite"/>
    </source>
</evidence>
<evidence type="ECO:0000313" key="3">
    <source>
        <dbReference type="EMBL" id="SEV89342.1"/>
    </source>
</evidence>
<feature type="compositionally biased region" description="Basic and acidic residues" evidence="1">
    <location>
        <begin position="60"/>
        <end position="89"/>
    </location>
</feature>
<organism evidence="3 4">
    <name type="scientific">Halobacterium jilantaiense</name>
    <dbReference type="NCBI Taxonomy" id="355548"/>
    <lineage>
        <taxon>Archaea</taxon>
        <taxon>Methanobacteriati</taxon>
        <taxon>Methanobacteriota</taxon>
        <taxon>Stenosarchaea group</taxon>
        <taxon>Halobacteria</taxon>
        <taxon>Halobacteriales</taxon>
        <taxon>Halobacteriaceae</taxon>
        <taxon>Halobacterium</taxon>
    </lineage>
</organism>
<keyword evidence="4" id="KW-1185">Reference proteome</keyword>
<dbReference type="EMBL" id="FOJA01000001">
    <property type="protein sequence ID" value="SEV89342.1"/>
    <property type="molecule type" value="Genomic_DNA"/>
</dbReference>
<proteinExistence type="predicted"/>
<evidence type="ECO:0000313" key="4">
    <source>
        <dbReference type="Proteomes" id="UP000198518"/>
    </source>
</evidence>
<evidence type="ECO:0000256" key="2">
    <source>
        <dbReference type="SAM" id="Phobius"/>
    </source>
</evidence>